<evidence type="ECO:0000259" key="1">
    <source>
        <dbReference type="Pfam" id="PF04168"/>
    </source>
</evidence>
<dbReference type="InterPro" id="IPR007296">
    <property type="entry name" value="DUF403"/>
</dbReference>
<organism evidence="2 3">
    <name type="scientific">Brevifollis gellanilyticus</name>
    <dbReference type="NCBI Taxonomy" id="748831"/>
    <lineage>
        <taxon>Bacteria</taxon>
        <taxon>Pseudomonadati</taxon>
        <taxon>Verrucomicrobiota</taxon>
        <taxon>Verrucomicrobiia</taxon>
        <taxon>Verrucomicrobiales</taxon>
        <taxon>Verrucomicrobiaceae</taxon>
    </lineage>
</organism>
<protein>
    <recommendedName>
        <fullName evidence="1">DUF403 domain-containing protein</fullName>
    </recommendedName>
</protein>
<gene>
    <name evidence="2" type="ORF">BGE01nite_28470</name>
</gene>
<keyword evidence="3" id="KW-1185">Reference proteome</keyword>
<dbReference type="InterPro" id="IPR051680">
    <property type="entry name" value="ATP-dep_Glu-Cys_Ligase-2"/>
</dbReference>
<reference evidence="2 3" key="1">
    <citation type="submission" date="2019-07" db="EMBL/GenBank/DDBJ databases">
        <title>Whole genome shotgun sequence of Brevifollis gellanilyticus NBRC 108608.</title>
        <authorList>
            <person name="Hosoyama A."/>
            <person name="Uohara A."/>
            <person name="Ohji S."/>
            <person name="Ichikawa N."/>
        </authorList>
    </citation>
    <scope>NUCLEOTIDE SEQUENCE [LARGE SCALE GENOMIC DNA]</scope>
    <source>
        <strain evidence="2 3">NBRC 108608</strain>
    </source>
</reference>
<feature type="domain" description="DUF403" evidence="1">
    <location>
        <begin position="18"/>
        <end position="333"/>
    </location>
</feature>
<comment type="caution">
    <text evidence="2">The sequence shown here is derived from an EMBL/GenBank/DDBJ whole genome shotgun (WGS) entry which is preliminary data.</text>
</comment>
<dbReference type="EMBL" id="BKAG01000018">
    <property type="protein sequence ID" value="GEP43556.1"/>
    <property type="molecule type" value="Genomic_DNA"/>
</dbReference>
<dbReference type="Pfam" id="PF04168">
    <property type="entry name" value="Alpha-E"/>
    <property type="match status" value="1"/>
</dbReference>
<dbReference type="Proteomes" id="UP000321577">
    <property type="component" value="Unassembled WGS sequence"/>
</dbReference>
<name>A0A512M9Z6_9BACT</name>
<dbReference type="PANTHER" id="PTHR34595">
    <property type="entry name" value="BLR5612 PROTEIN"/>
    <property type="match status" value="1"/>
</dbReference>
<dbReference type="RefSeq" id="WP_218032988.1">
    <property type="nucleotide sequence ID" value="NZ_BKAG01000018.1"/>
</dbReference>
<dbReference type="PANTHER" id="PTHR34595:SF7">
    <property type="entry name" value="SLL1039 PROTEIN"/>
    <property type="match status" value="1"/>
</dbReference>
<sequence>MSPPAREEYARHEQANVMLARVAGSLYWMSRYLERAENQARLIDVNLQLLLDFGDVSDELLKAHWLPMLRSSGDEEQFFKLYETADSESVTEFMTFRGENPNSLLSCISNARENARQVRDQISSEMWEVLNDAYLFIQGANSKQIWHEGASAFYDQIKRYSHLFQGITVSTFSRNEGFEFIQFGKYMERADQITRLLDIKYHILLPSASDVGGAVDTAQWHAVLRSASALEAYRRYYVADVFYKKVVEFLIFDGSFPRSLKFCCQEMDHLIELITDSSPEANKAPAVERFRLFLEKLSNLTVDDIFTQGLHEFLDSSQVEVGNIGGHLYNTYMYFPPVDLQAEIRFHQQQEQQQQ</sequence>
<evidence type="ECO:0000313" key="2">
    <source>
        <dbReference type="EMBL" id="GEP43556.1"/>
    </source>
</evidence>
<accession>A0A512M9Z6</accession>
<evidence type="ECO:0000313" key="3">
    <source>
        <dbReference type="Proteomes" id="UP000321577"/>
    </source>
</evidence>
<dbReference type="AlphaFoldDB" id="A0A512M9Z6"/>
<proteinExistence type="predicted"/>